<keyword evidence="2" id="KW-0813">Transport</keyword>
<dbReference type="InterPro" id="IPR051829">
    <property type="entry name" value="Multiheme_Cytochr_ET"/>
</dbReference>
<proteinExistence type="predicted"/>
<dbReference type="InterPro" id="IPR012286">
    <property type="entry name" value="Tetrahaem_cytochrome"/>
</dbReference>
<evidence type="ECO:0000256" key="1">
    <source>
        <dbReference type="ARBA" id="ARBA00004196"/>
    </source>
</evidence>
<evidence type="ECO:0000256" key="4">
    <source>
        <dbReference type="ARBA" id="ARBA00022723"/>
    </source>
</evidence>
<feature type="domain" description="Tetrahaem cytochrome" evidence="8">
    <location>
        <begin position="61"/>
        <end position="160"/>
    </location>
</feature>
<evidence type="ECO:0000313" key="9">
    <source>
        <dbReference type="EMBL" id="AOX00934.1"/>
    </source>
</evidence>
<evidence type="ECO:0000256" key="2">
    <source>
        <dbReference type="ARBA" id="ARBA00022448"/>
    </source>
</evidence>
<evidence type="ECO:0000313" key="10">
    <source>
        <dbReference type="Proteomes" id="UP000177870"/>
    </source>
</evidence>
<name>A0A1D8TTK7_9CYAN</name>
<dbReference type="Gene3D" id="3.90.10.10">
    <property type="entry name" value="Cytochrome C3"/>
    <property type="match status" value="1"/>
</dbReference>
<dbReference type="PANTHER" id="PTHR35038:SF8">
    <property type="entry name" value="C-TYPE POLYHEME CYTOCHROME OMCC"/>
    <property type="match status" value="1"/>
</dbReference>
<keyword evidence="6" id="KW-0249">Electron transport</keyword>
<dbReference type="Proteomes" id="UP000177870">
    <property type="component" value="Chromosome"/>
</dbReference>
<reference evidence="10" key="1">
    <citation type="submission" date="2016-10" db="EMBL/GenBank/DDBJ databases">
        <title>Comparative genomics uncovers the prolific and rare metabolic potential of the cyanobacterial genus Moorea.</title>
        <authorList>
            <person name="Leao T."/>
            <person name="Castelao G."/>
            <person name="Korobeynikov A."/>
            <person name="Monroe E.A."/>
            <person name="Podell S."/>
            <person name="Glukhov E."/>
            <person name="Allen E."/>
            <person name="Gerwick W.H."/>
            <person name="Gerwick L."/>
        </authorList>
    </citation>
    <scope>NUCLEOTIDE SEQUENCE [LARGE SCALE GENOMIC DNA]</scope>
    <source>
        <strain evidence="10">PAL-8-15-08-1</strain>
    </source>
</reference>
<evidence type="ECO:0000256" key="7">
    <source>
        <dbReference type="ARBA" id="ARBA00023004"/>
    </source>
</evidence>
<keyword evidence="7" id="KW-0408">Iron</keyword>
<organism evidence="9 10">
    <name type="scientific">Moorena producens PAL-8-15-08-1</name>
    <dbReference type="NCBI Taxonomy" id="1458985"/>
    <lineage>
        <taxon>Bacteria</taxon>
        <taxon>Bacillati</taxon>
        <taxon>Cyanobacteriota</taxon>
        <taxon>Cyanophyceae</taxon>
        <taxon>Coleofasciculales</taxon>
        <taxon>Coleofasciculaceae</taxon>
        <taxon>Moorena</taxon>
    </lineage>
</organism>
<sequence>MKKLIVILLVLIGLVFVTSIRGNANTVIDVATNGGVPKDPGASLSQAELVEINQLWEGSAHALADVNCSSCHQDSETKELVVKPTQESCQSCHEVAVETFLYGKHGIRISEGLSPLTPAMAHLPMKESAIDKQMNCNTCHNVHSVDTWQASVDSCLTCHNDSHSLNYQNSKHAQLFADQGTLPRPNGESVTCATCHLPRQQLENTENTIVVNHNNTFTLKPRDRMVKEVCMNCHSVEYSYNSIFDDELVEENFAEPPTLKLETFDLVREFEKKRSSNAEE</sequence>
<dbReference type="GO" id="GO:0030313">
    <property type="term" value="C:cell envelope"/>
    <property type="evidence" value="ECO:0007669"/>
    <property type="project" value="UniProtKB-SubCell"/>
</dbReference>
<dbReference type="InterPro" id="IPR036280">
    <property type="entry name" value="Multihaem_cyt_sf"/>
</dbReference>
<dbReference type="EMBL" id="CP017599">
    <property type="protein sequence ID" value="AOX00934.1"/>
    <property type="molecule type" value="Genomic_DNA"/>
</dbReference>
<gene>
    <name evidence="9" type="ORF">BJP34_17095</name>
</gene>
<dbReference type="PANTHER" id="PTHR35038">
    <property type="entry name" value="DISSIMILATORY SULFITE REDUCTASE SIRA"/>
    <property type="match status" value="1"/>
</dbReference>
<evidence type="ECO:0000259" key="8">
    <source>
        <dbReference type="Pfam" id="PF14537"/>
    </source>
</evidence>
<evidence type="ECO:0000256" key="3">
    <source>
        <dbReference type="ARBA" id="ARBA00022617"/>
    </source>
</evidence>
<dbReference type="RefSeq" id="WP_070393385.1">
    <property type="nucleotide sequence ID" value="NZ_CP017599.1"/>
</dbReference>
<protein>
    <recommendedName>
        <fullName evidence="8">Tetrahaem cytochrome domain-containing protein</fullName>
    </recommendedName>
</protein>
<accession>A0A1D8TTK7</accession>
<dbReference type="Gene3D" id="1.10.1130.10">
    <property type="entry name" value="Flavocytochrome C3, Chain A"/>
    <property type="match status" value="1"/>
</dbReference>
<dbReference type="STRING" id="1458985.BJP34_17095"/>
<keyword evidence="3" id="KW-0349">Heme</keyword>
<dbReference type="Pfam" id="PF14537">
    <property type="entry name" value="Cytochrom_c3_2"/>
    <property type="match status" value="1"/>
</dbReference>
<dbReference type="GO" id="GO:0046872">
    <property type="term" value="F:metal ion binding"/>
    <property type="evidence" value="ECO:0007669"/>
    <property type="project" value="UniProtKB-KW"/>
</dbReference>
<keyword evidence="5" id="KW-0732">Signal</keyword>
<dbReference type="KEGG" id="mpro:BJP34_17095"/>
<dbReference type="AlphaFoldDB" id="A0A1D8TTK7"/>
<evidence type="ECO:0000256" key="5">
    <source>
        <dbReference type="ARBA" id="ARBA00022729"/>
    </source>
</evidence>
<comment type="subcellular location">
    <subcellularLocation>
        <location evidence="1">Cell envelope</location>
    </subcellularLocation>
</comment>
<dbReference type="SUPFAM" id="SSF48695">
    <property type="entry name" value="Multiheme cytochromes"/>
    <property type="match status" value="1"/>
</dbReference>
<dbReference type="OrthoDB" id="9814800at2"/>
<keyword evidence="4" id="KW-0479">Metal-binding</keyword>
<evidence type="ECO:0000256" key="6">
    <source>
        <dbReference type="ARBA" id="ARBA00022982"/>
    </source>
</evidence>
<dbReference type="GO" id="GO:0016491">
    <property type="term" value="F:oxidoreductase activity"/>
    <property type="evidence" value="ECO:0007669"/>
    <property type="project" value="TreeGrafter"/>
</dbReference>